<sequence length="72" mass="8333">MALAQRFGDFMEHLPEFSLRGLRDDMLERCDLARESNSERELAQVESTGCFQRKLSSERVTRASVKHPVLHN</sequence>
<dbReference type="AlphaFoldDB" id="A0A3E1J1Z2"/>
<proteinExistence type="predicted"/>
<evidence type="ECO:0000313" key="1">
    <source>
        <dbReference type="EMBL" id="RFD80373.1"/>
    </source>
</evidence>
<evidence type="ECO:0000313" key="2">
    <source>
        <dbReference type="Proteomes" id="UP000259221"/>
    </source>
</evidence>
<gene>
    <name evidence="1" type="ORF">AXE77_02510</name>
</gene>
<name>A0A3E1J1Z2_GARVA</name>
<comment type="caution">
    <text evidence="1">The sequence shown here is derived from an EMBL/GenBank/DDBJ whole genome shotgun (WGS) entry which is preliminary data.</text>
</comment>
<organism evidence="1 2">
    <name type="scientific">Gardnerella vaginalis</name>
    <dbReference type="NCBI Taxonomy" id="2702"/>
    <lineage>
        <taxon>Bacteria</taxon>
        <taxon>Bacillati</taxon>
        <taxon>Actinomycetota</taxon>
        <taxon>Actinomycetes</taxon>
        <taxon>Bifidobacteriales</taxon>
        <taxon>Bifidobacteriaceae</taxon>
        <taxon>Gardnerella</taxon>
    </lineage>
</organism>
<dbReference type="EMBL" id="LRTV01000001">
    <property type="protein sequence ID" value="RFD80373.1"/>
    <property type="molecule type" value="Genomic_DNA"/>
</dbReference>
<accession>A0A3E1J1Z2</accession>
<reference evidence="1 2" key="1">
    <citation type="submission" date="2016-02" db="EMBL/GenBank/DDBJ databases">
        <authorList>
            <person name="Alioto T."/>
            <person name="Alioto T."/>
        </authorList>
    </citation>
    <scope>NUCLEOTIDE SEQUENCE [LARGE SCALE GENOMIC DNA]</scope>
    <source>
        <strain evidence="1 2">NR010</strain>
    </source>
</reference>
<dbReference type="Proteomes" id="UP000259221">
    <property type="component" value="Unassembled WGS sequence"/>
</dbReference>
<protein>
    <submittedName>
        <fullName evidence="1">Uncharacterized protein</fullName>
    </submittedName>
</protein>